<feature type="transmembrane region" description="Helical" evidence="1">
    <location>
        <begin position="6"/>
        <end position="27"/>
    </location>
</feature>
<keyword evidence="1" id="KW-1133">Transmembrane helix</keyword>
<organism evidence="3 4">
    <name type="scientific">Metaclostridioides mangenotii</name>
    <dbReference type="NCBI Taxonomy" id="1540"/>
    <lineage>
        <taxon>Bacteria</taxon>
        <taxon>Bacillati</taxon>
        <taxon>Bacillota</taxon>
        <taxon>Clostridia</taxon>
        <taxon>Peptostreptococcales</taxon>
        <taxon>Peptostreptococcaceae</taxon>
        <taxon>Metaclostridioides</taxon>
    </lineage>
</organism>
<comment type="caution">
    <text evidence="3">The sequence shown here is derived from an EMBL/GenBank/DDBJ whole genome shotgun (WGS) entry which is preliminary data.</text>
</comment>
<feature type="transmembrane region" description="Helical" evidence="1">
    <location>
        <begin position="62"/>
        <end position="80"/>
    </location>
</feature>
<name>A0ABS4EBB3_9FIRM</name>
<feature type="transmembrane region" description="Helical" evidence="1">
    <location>
        <begin position="127"/>
        <end position="149"/>
    </location>
</feature>
<evidence type="ECO:0000313" key="3">
    <source>
        <dbReference type="EMBL" id="MBP1855214.1"/>
    </source>
</evidence>
<feature type="transmembrane region" description="Helical" evidence="1">
    <location>
        <begin position="161"/>
        <end position="182"/>
    </location>
</feature>
<proteinExistence type="predicted"/>
<sequence>MLESSIYWSTLLVITTIIEFSVFRFILDNISNLIKSKKIVNLSVAGAIFISVYMTSNNFMSDFKIIILIFMTFALYKFNYETSIGKSLVVSVIFWLMITGIDLMGSSIVVILNSIDNMNLLLEYNAYRLEFIILTKSILLLIIPIVKGIKLSFEISKKEYFFVSIPILTNLLVVGVIIYFLFDESVTVNYNIRIMILIISIILLISNISIIFIISKIVKANELRHVNKLMKVKIGFQQKYYVGLQKAQLGIKTLYDTQNDILDIILTEKKSICDNSNIKLIVNIDFSICDFIETSDICNIFSNMVEHSIEFCNKVKGKSVHKKIKISGKVVNNFFVIKCVNTIDHLKLVNNTNTNEIDFYEDVGMNSIKLSLKKYSGEVVITSEKELVKTILLPLVKNCTDFKPETN</sequence>
<dbReference type="EMBL" id="JAGGJX010000002">
    <property type="protein sequence ID" value="MBP1855214.1"/>
    <property type="molecule type" value="Genomic_DNA"/>
</dbReference>
<evidence type="ECO:0000256" key="1">
    <source>
        <dbReference type="SAM" id="Phobius"/>
    </source>
</evidence>
<dbReference type="InterPro" id="IPR032834">
    <property type="entry name" value="NatK-like_C"/>
</dbReference>
<feature type="transmembrane region" description="Helical" evidence="1">
    <location>
        <begin position="92"/>
        <end position="115"/>
    </location>
</feature>
<evidence type="ECO:0000259" key="2">
    <source>
        <dbReference type="Pfam" id="PF14501"/>
    </source>
</evidence>
<feature type="transmembrane region" description="Helical" evidence="1">
    <location>
        <begin position="194"/>
        <end position="214"/>
    </location>
</feature>
<accession>A0ABS4EBB3</accession>
<dbReference type="RefSeq" id="WP_209456667.1">
    <property type="nucleotide sequence ID" value="NZ_BAAACS010000002.1"/>
</dbReference>
<reference evidence="3 4" key="1">
    <citation type="submission" date="2021-03" db="EMBL/GenBank/DDBJ databases">
        <title>Genomic Encyclopedia of Type Strains, Phase IV (KMG-IV): sequencing the most valuable type-strain genomes for metagenomic binning, comparative biology and taxonomic classification.</title>
        <authorList>
            <person name="Goeker M."/>
        </authorList>
    </citation>
    <scope>NUCLEOTIDE SEQUENCE [LARGE SCALE GENOMIC DNA]</scope>
    <source>
        <strain evidence="3 4">DSM 1289</strain>
    </source>
</reference>
<protein>
    <recommendedName>
        <fullName evidence="2">Sensor histidine kinase NatK-like C-terminal domain-containing protein</fullName>
    </recommendedName>
</protein>
<dbReference type="Pfam" id="PF14501">
    <property type="entry name" value="HATPase_c_5"/>
    <property type="match status" value="1"/>
</dbReference>
<feature type="transmembrane region" description="Helical" evidence="1">
    <location>
        <begin position="39"/>
        <end position="56"/>
    </location>
</feature>
<feature type="domain" description="Sensor histidine kinase NatK-like C-terminal" evidence="2">
    <location>
        <begin position="293"/>
        <end position="391"/>
    </location>
</feature>
<keyword evidence="1" id="KW-0812">Transmembrane</keyword>
<keyword evidence="4" id="KW-1185">Reference proteome</keyword>
<gene>
    <name evidence="3" type="ORF">J2Z43_001607</name>
</gene>
<dbReference type="Proteomes" id="UP000767291">
    <property type="component" value="Unassembled WGS sequence"/>
</dbReference>
<evidence type="ECO:0000313" key="4">
    <source>
        <dbReference type="Proteomes" id="UP000767291"/>
    </source>
</evidence>
<keyword evidence="1" id="KW-0472">Membrane</keyword>